<dbReference type="AlphaFoldDB" id="A0A0C9MHW8"/>
<sequence length="372" mass="43229">MRPTSLYSIQADPYRNRRSSTKENSPTTPKSTTQLIFQPEPGRQNSYLPYSNHAPDFVQSRAELYVEEDDTATIASSSHPVDMINGEHVNQTPHLYHSQSISSPHISLADKFRYKKKHTQHRLWIILFSCLGTLGVFGLIIYFCWPRLPQLAFKSAKAERIGEPADWGPNQQPWLRAAWKLNVTLDNQANFVPTRLKDIELILMDRDTHQPFAWSRTGPMHLAPHKESLATLVFRVDYEPPNVNDTTFKNLYNACGPQMPTEPPALNVTMQAGYYSYFRHHLVFHDNSQPSRCWRSLLPVQLIKHYTSRLALVQWLIWPFASFHLQESYHPIHLKLLNEHPFASKIMYRRDQQGVLKRRHLANKSYFYAHAS</sequence>
<protein>
    <submittedName>
        <fullName evidence="3">Uncharacterized protein</fullName>
    </submittedName>
</protein>
<reference evidence="3" key="1">
    <citation type="submission" date="2014-09" db="EMBL/GenBank/DDBJ databases">
        <title>Draft genome sequence of an oleaginous Mucoromycotina fungus Mucor ambiguus NBRC6742.</title>
        <authorList>
            <person name="Takeda I."/>
            <person name="Yamane N."/>
            <person name="Morita T."/>
            <person name="Tamano K."/>
            <person name="Machida M."/>
            <person name="Baker S."/>
            <person name="Koike H."/>
        </authorList>
    </citation>
    <scope>NUCLEOTIDE SEQUENCE</scope>
    <source>
        <strain evidence="3">NBRC 6742</strain>
    </source>
</reference>
<keyword evidence="2" id="KW-1133">Transmembrane helix</keyword>
<dbReference type="EMBL" id="DF836430">
    <property type="protein sequence ID" value="GAN06924.1"/>
    <property type="molecule type" value="Genomic_DNA"/>
</dbReference>
<feature type="region of interest" description="Disordered" evidence="1">
    <location>
        <begin position="1"/>
        <end position="41"/>
    </location>
</feature>
<feature type="compositionally biased region" description="Polar residues" evidence="1">
    <location>
        <begin position="22"/>
        <end position="36"/>
    </location>
</feature>
<name>A0A0C9MHW8_9FUNG</name>
<dbReference type="STRING" id="91626.A0A0C9MHW8"/>
<gene>
    <name evidence="3" type="ORF">MAM1_0141d06414</name>
</gene>
<evidence type="ECO:0000256" key="2">
    <source>
        <dbReference type="SAM" id="Phobius"/>
    </source>
</evidence>
<dbReference type="OrthoDB" id="5582002at2759"/>
<keyword evidence="4" id="KW-1185">Reference proteome</keyword>
<feature type="transmembrane region" description="Helical" evidence="2">
    <location>
        <begin position="123"/>
        <end position="143"/>
    </location>
</feature>
<organism evidence="3">
    <name type="scientific">Mucor ambiguus</name>
    <dbReference type="NCBI Taxonomy" id="91626"/>
    <lineage>
        <taxon>Eukaryota</taxon>
        <taxon>Fungi</taxon>
        <taxon>Fungi incertae sedis</taxon>
        <taxon>Mucoromycota</taxon>
        <taxon>Mucoromycotina</taxon>
        <taxon>Mucoromycetes</taxon>
        <taxon>Mucorales</taxon>
        <taxon>Mucorineae</taxon>
        <taxon>Mucoraceae</taxon>
        <taxon>Mucor</taxon>
    </lineage>
</organism>
<accession>A0A0C9MHW8</accession>
<proteinExistence type="predicted"/>
<keyword evidence="2" id="KW-0472">Membrane</keyword>
<evidence type="ECO:0000256" key="1">
    <source>
        <dbReference type="SAM" id="MobiDB-lite"/>
    </source>
</evidence>
<keyword evidence="2" id="KW-0812">Transmembrane</keyword>
<dbReference type="Proteomes" id="UP000053815">
    <property type="component" value="Unassembled WGS sequence"/>
</dbReference>
<evidence type="ECO:0000313" key="3">
    <source>
        <dbReference type="EMBL" id="GAN06924.1"/>
    </source>
</evidence>
<evidence type="ECO:0000313" key="4">
    <source>
        <dbReference type="Proteomes" id="UP000053815"/>
    </source>
</evidence>